<evidence type="ECO:0000313" key="2">
    <source>
        <dbReference type="Proteomes" id="UP000003009"/>
    </source>
</evidence>
<dbReference type="AlphaFoldDB" id="C4GHN2"/>
<comment type="caution">
    <text evidence="1">The sequence shown here is derived from an EMBL/GenBank/DDBJ whole genome shotgun (WGS) entry which is preliminary data.</text>
</comment>
<dbReference type="Proteomes" id="UP000003009">
    <property type="component" value="Unassembled WGS sequence"/>
</dbReference>
<accession>C4GHN2</accession>
<organism evidence="1 2">
    <name type="scientific">Kingella oralis ATCC 51147</name>
    <dbReference type="NCBI Taxonomy" id="629741"/>
    <lineage>
        <taxon>Bacteria</taxon>
        <taxon>Pseudomonadati</taxon>
        <taxon>Pseudomonadota</taxon>
        <taxon>Betaproteobacteria</taxon>
        <taxon>Neisseriales</taxon>
        <taxon>Neisseriaceae</taxon>
        <taxon>Kingella</taxon>
    </lineage>
</organism>
<gene>
    <name evidence="1" type="ORF">GCWU000324_00366</name>
</gene>
<dbReference type="HOGENOM" id="CLU_2206498_0_0_4"/>
<sequence>MVIERADVGDDGVQLHQRGFDCVKTVASQAQAAFGFEHAQPVGIGFHGGVLQHGMRNQHGVVMGVGEVGQIVNRVRAALRHAHIGGVFLQGWGKMVEIAVVVVLGNQ</sequence>
<dbReference type="STRING" id="629741.GCWU000324_00366"/>
<proteinExistence type="predicted"/>
<evidence type="ECO:0000313" key="1">
    <source>
        <dbReference type="EMBL" id="EEP68470.1"/>
    </source>
</evidence>
<keyword evidence="2" id="KW-1185">Reference proteome</keyword>
<dbReference type="EMBL" id="ACJW02000002">
    <property type="protein sequence ID" value="EEP68470.1"/>
    <property type="molecule type" value="Genomic_DNA"/>
</dbReference>
<name>C4GHN2_9NEIS</name>
<reference evidence="1" key="1">
    <citation type="submission" date="2009-04" db="EMBL/GenBank/DDBJ databases">
        <authorList>
            <person name="Weinstock G."/>
            <person name="Sodergren E."/>
            <person name="Clifton S."/>
            <person name="Fulton L."/>
            <person name="Fulton B."/>
            <person name="Courtney L."/>
            <person name="Fronick C."/>
            <person name="Harrison M."/>
            <person name="Strong C."/>
            <person name="Farmer C."/>
            <person name="Delahaunty K."/>
            <person name="Markovic C."/>
            <person name="Hall O."/>
            <person name="Minx P."/>
            <person name="Tomlinson C."/>
            <person name="Mitreva M."/>
            <person name="Nelson J."/>
            <person name="Hou S."/>
            <person name="Wollam A."/>
            <person name="Pepin K.H."/>
            <person name="Johnson M."/>
            <person name="Bhonagiri V."/>
            <person name="Nash W.E."/>
            <person name="Warren W."/>
            <person name="Chinwalla A."/>
            <person name="Mardis E.R."/>
            <person name="Wilson R.K."/>
        </authorList>
    </citation>
    <scope>NUCLEOTIDE SEQUENCE [LARGE SCALE GENOMIC DNA]</scope>
    <source>
        <strain evidence="1">ATCC 51147</strain>
    </source>
</reference>
<protein>
    <submittedName>
        <fullName evidence="1">Uncharacterized protein</fullName>
    </submittedName>
</protein>